<evidence type="ECO:0000259" key="8">
    <source>
        <dbReference type="Pfam" id="PF10513"/>
    </source>
</evidence>
<evidence type="ECO:0000256" key="3">
    <source>
        <dbReference type="ARBA" id="ARBA00023015"/>
    </source>
</evidence>
<accession>A0A0R3S9G8</accession>
<evidence type="ECO:0000256" key="2">
    <source>
        <dbReference type="ARBA" id="ARBA00008035"/>
    </source>
</evidence>
<feature type="compositionally biased region" description="Basic and acidic residues" evidence="7">
    <location>
        <begin position="537"/>
        <end position="546"/>
    </location>
</feature>
<feature type="compositionally biased region" description="Polar residues" evidence="7">
    <location>
        <begin position="526"/>
        <end position="536"/>
    </location>
</feature>
<dbReference type="Pfam" id="PF10513">
    <property type="entry name" value="EPL1"/>
    <property type="match status" value="1"/>
</dbReference>
<dbReference type="InterPro" id="IPR019542">
    <property type="entry name" value="Enhancer_polycomb-like_N"/>
</dbReference>
<protein>
    <recommendedName>
        <fullName evidence="6">Enhancer of polycomb-like protein</fullName>
    </recommendedName>
</protein>
<dbReference type="AlphaFoldDB" id="A0A0R3S9G8"/>
<name>A0A0R3S9G8_HYMDI</name>
<feature type="domain" description="Enhancer of polycomb-like N-terminal" evidence="8">
    <location>
        <begin position="7"/>
        <end position="152"/>
    </location>
</feature>
<evidence type="ECO:0000256" key="4">
    <source>
        <dbReference type="ARBA" id="ARBA00023163"/>
    </source>
</evidence>
<comment type="subcellular location">
    <subcellularLocation>
        <location evidence="1 6">Nucleus</location>
    </subcellularLocation>
</comment>
<keyword evidence="4 6" id="KW-0804">Transcription</keyword>
<dbReference type="OrthoDB" id="435275at2759"/>
<evidence type="ECO:0000256" key="5">
    <source>
        <dbReference type="ARBA" id="ARBA00023242"/>
    </source>
</evidence>
<evidence type="ECO:0000256" key="1">
    <source>
        <dbReference type="ARBA" id="ARBA00004123"/>
    </source>
</evidence>
<gene>
    <name evidence="9" type="ORF">HDID_LOCUS896</name>
</gene>
<sequence>MSKVSFRTRQIDYNRTLPIIRYDSQQYQELGEGAFVSRGVPTVPSGMEREEENVRQLNEHHFIEVLQAMQRQKKPEVSIPVPEIIEQNEEYESTYSEDFVVPDTLIHVCTAFLNDDEQIEYDMDADDERWLSRSGLDLTPANFEYMIEKMERNCGQKKWLTLDDVKHILQEFTMRDIIAVYDYWLEKRLRHPKPLIPVILQEKKDGNTNDAYIAFRRRTERMQTRKNRKNEEYSYERMLIFQLVNHKGKKIPKRIVEREMYKADLIDIDRQMFQMRCKAADWDGSLLEEANVIASRSPRSFTVEYADKVNEHLMSRKRKSSPRSSSRTPFDRVEVAEPKDKEIELFPFIRLSGCKYQKPVNYQVNGDTESGYSLSRVERVHRSIRYRHTGYLRQRFGRGGRRRIDRMLLSPTAVDNHSYLTNSSFPHSQPETRVVQLQHFPSSGISLPLCCNKSTLNAAPLSRVHPSLSPPSTMSFESFLRGLSKDQLAHCLNSLMSGNCLVPAADSRSPYRNSIYSSPVHKISGSDVTPQQSSAQKNEEGKPREPVEQIVAESNHRNAAGGNNSRYLVTSNGDDNVGGSPQTAIAPVKGRVVPLLLTNGKGSTNSSPKKALINGGGTSPYIDATFTRLTAATTPVRKSNPLATMVKNSNSHHEDSTTAASTDEKSIIQPVVYNV</sequence>
<dbReference type="EMBL" id="UYSG01000136">
    <property type="protein sequence ID" value="VDL18357.1"/>
    <property type="molecule type" value="Genomic_DNA"/>
</dbReference>
<dbReference type="InterPro" id="IPR024943">
    <property type="entry name" value="Enhancer_polycomb"/>
</dbReference>
<keyword evidence="3 6" id="KW-0805">Transcription regulation</keyword>
<evidence type="ECO:0000313" key="10">
    <source>
        <dbReference type="Proteomes" id="UP000274504"/>
    </source>
</evidence>
<evidence type="ECO:0000256" key="6">
    <source>
        <dbReference type="RuleBase" id="RU361124"/>
    </source>
</evidence>
<comment type="similarity">
    <text evidence="2 6">Belongs to the enhancer of polycomb family.</text>
</comment>
<dbReference type="PANTHER" id="PTHR14898">
    <property type="entry name" value="ENHANCER OF POLYCOMB"/>
    <property type="match status" value="1"/>
</dbReference>
<feature type="region of interest" description="Disordered" evidence="7">
    <location>
        <begin position="313"/>
        <end position="333"/>
    </location>
</feature>
<evidence type="ECO:0000313" key="9">
    <source>
        <dbReference type="EMBL" id="VDL18357.1"/>
    </source>
</evidence>
<dbReference type="GO" id="GO:0035267">
    <property type="term" value="C:NuA4 histone acetyltransferase complex"/>
    <property type="evidence" value="ECO:0007669"/>
    <property type="project" value="InterPro"/>
</dbReference>
<organism evidence="11">
    <name type="scientific">Hymenolepis diminuta</name>
    <name type="common">Rat tapeworm</name>
    <dbReference type="NCBI Taxonomy" id="6216"/>
    <lineage>
        <taxon>Eukaryota</taxon>
        <taxon>Metazoa</taxon>
        <taxon>Spiralia</taxon>
        <taxon>Lophotrochozoa</taxon>
        <taxon>Platyhelminthes</taxon>
        <taxon>Cestoda</taxon>
        <taxon>Eucestoda</taxon>
        <taxon>Cyclophyllidea</taxon>
        <taxon>Hymenolepididae</taxon>
        <taxon>Hymenolepis</taxon>
    </lineage>
</organism>
<dbReference type="GO" id="GO:0005634">
    <property type="term" value="C:nucleus"/>
    <property type="evidence" value="ECO:0007669"/>
    <property type="project" value="UniProtKB-SubCell"/>
</dbReference>
<dbReference type="Proteomes" id="UP000274504">
    <property type="component" value="Unassembled WGS sequence"/>
</dbReference>
<evidence type="ECO:0000256" key="7">
    <source>
        <dbReference type="SAM" id="MobiDB-lite"/>
    </source>
</evidence>
<keyword evidence="5 6" id="KW-0539">Nucleus</keyword>
<dbReference type="GO" id="GO:0006357">
    <property type="term" value="P:regulation of transcription by RNA polymerase II"/>
    <property type="evidence" value="ECO:0007669"/>
    <property type="project" value="InterPro"/>
</dbReference>
<dbReference type="STRING" id="6216.A0A0R3S9G8"/>
<evidence type="ECO:0000313" key="11">
    <source>
        <dbReference type="WBParaSite" id="HDID_0000089501-mRNA-1"/>
    </source>
</evidence>
<dbReference type="WBParaSite" id="HDID_0000089501-mRNA-1">
    <property type="protein sequence ID" value="HDID_0000089501-mRNA-1"/>
    <property type="gene ID" value="HDID_0000089501"/>
</dbReference>
<reference evidence="11" key="1">
    <citation type="submission" date="2017-02" db="UniProtKB">
        <authorList>
            <consortium name="WormBaseParasite"/>
        </authorList>
    </citation>
    <scope>IDENTIFICATION</scope>
</reference>
<reference evidence="9 10" key="2">
    <citation type="submission" date="2018-11" db="EMBL/GenBank/DDBJ databases">
        <authorList>
            <consortium name="Pathogen Informatics"/>
        </authorList>
    </citation>
    <scope>NUCLEOTIDE SEQUENCE [LARGE SCALE GENOMIC DNA]</scope>
</reference>
<feature type="region of interest" description="Disordered" evidence="7">
    <location>
        <begin position="517"/>
        <end position="546"/>
    </location>
</feature>
<proteinExistence type="inferred from homology"/>